<feature type="domain" description="DUF4637" evidence="2">
    <location>
        <begin position="119"/>
        <end position="161"/>
    </location>
</feature>
<evidence type="ECO:0000259" key="2">
    <source>
        <dbReference type="Pfam" id="PF15470"/>
    </source>
</evidence>
<reference evidence="3" key="1">
    <citation type="submission" date="2025-08" db="UniProtKB">
        <authorList>
            <consortium name="Ensembl"/>
        </authorList>
    </citation>
    <scope>IDENTIFICATION</scope>
</reference>
<feature type="region of interest" description="Disordered" evidence="1">
    <location>
        <begin position="1"/>
        <end position="72"/>
    </location>
</feature>
<organism evidence="3 4">
    <name type="scientific">Aotus nancymaae</name>
    <name type="common">Ma's night monkey</name>
    <dbReference type="NCBI Taxonomy" id="37293"/>
    <lineage>
        <taxon>Eukaryota</taxon>
        <taxon>Metazoa</taxon>
        <taxon>Chordata</taxon>
        <taxon>Craniata</taxon>
        <taxon>Vertebrata</taxon>
        <taxon>Euteleostomi</taxon>
        <taxon>Mammalia</taxon>
        <taxon>Eutheria</taxon>
        <taxon>Euarchontoglires</taxon>
        <taxon>Primates</taxon>
        <taxon>Haplorrhini</taxon>
        <taxon>Platyrrhini</taxon>
        <taxon>Aotidae</taxon>
        <taxon>Aotus</taxon>
    </lineage>
</organism>
<evidence type="ECO:0000313" key="4">
    <source>
        <dbReference type="Proteomes" id="UP000233020"/>
    </source>
</evidence>
<gene>
    <name evidence="3" type="primary">C17orf50</name>
</gene>
<dbReference type="OMA" id="HCVLEHP"/>
<evidence type="ECO:0000313" key="3">
    <source>
        <dbReference type="Ensembl" id="ENSANAP00000031239.1"/>
    </source>
</evidence>
<protein>
    <submittedName>
        <fullName evidence="3">Chromosome 17 open reading frame 50</fullName>
    </submittedName>
</protein>
<dbReference type="Pfam" id="PF15470">
    <property type="entry name" value="DUF4637"/>
    <property type="match status" value="1"/>
</dbReference>
<reference evidence="3" key="2">
    <citation type="submission" date="2025-09" db="UniProtKB">
        <authorList>
            <consortium name="Ensembl"/>
        </authorList>
    </citation>
    <scope>IDENTIFICATION</scope>
</reference>
<dbReference type="AlphaFoldDB" id="A0A2K5EDK1"/>
<sequence>MDKHGVKTPLWKKEPEEARTGEAEQEEAKEASEDEDYQRPPEDSAAEGGEEPPREAEGGEGREPLSVSHCPLRQEPNTQEAALLRGADSGFWGWLSLFALLGVLTAPTDRKRSLPEELCVLEIRRRPPRRGVCACCEILFCKKCRSLHSHPAYVAHCVLDHPDLGKAGAAGAY</sequence>
<dbReference type="Proteomes" id="UP000233020">
    <property type="component" value="Unplaced"/>
</dbReference>
<proteinExistence type="predicted"/>
<dbReference type="Ensembl" id="ENSANAT00000049283.1">
    <property type="protein sequence ID" value="ENSANAP00000031239.1"/>
    <property type="gene ID" value="ENSANAG00000033358.1"/>
</dbReference>
<dbReference type="OrthoDB" id="9666283at2759"/>
<dbReference type="GeneTree" id="ENSGT00390000007830"/>
<feature type="compositionally biased region" description="Basic and acidic residues" evidence="1">
    <location>
        <begin position="51"/>
        <end position="63"/>
    </location>
</feature>
<evidence type="ECO:0000256" key="1">
    <source>
        <dbReference type="SAM" id="MobiDB-lite"/>
    </source>
</evidence>
<name>A0A2K5EDK1_AOTNA</name>
<dbReference type="PANTHER" id="PTHR37878:SF1">
    <property type="entry name" value="DUF4637 DOMAIN-CONTAINING PROTEIN"/>
    <property type="match status" value="1"/>
</dbReference>
<dbReference type="KEGG" id="anan:105712487"/>
<dbReference type="PANTHER" id="PTHR37878">
    <property type="entry name" value="HYPOTHETICAL PROTEIN LOC689039"/>
    <property type="match status" value="1"/>
</dbReference>
<dbReference type="InterPro" id="IPR029174">
    <property type="entry name" value="DUF4637"/>
</dbReference>
<keyword evidence="4" id="KW-1185">Reference proteome</keyword>
<feature type="compositionally biased region" description="Basic and acidic residues" evidence="1">
    <location>
        <begin position="1"/>
        <end position="42"/>
    </location>
</feature>
<accession>A0A2K5EDK1</accession>